<name>A0ABT2MV94_9CYAN</name>
<proteinExistence type="predicted"/>
<organism evidence="1 2">
    <name type="scientific">Laspinema palackyanum D2a</name>
    <dbReference type="NCBI Taxonomy" id="2953684"/>
    <lineage>
        <taxon>Bacteria</taxon>
        <taxon>Bacillati</taxon>
        <taxon>Cyanobacteriota</taxon>
        <taxon>Cyanophyceae</taxon>
        <taxon>Oscillatoriophycideae</taxon>
        <taxon>Oscillatoriales</taxon>
        <taxon>Laspinemataceae</taxon>
        <taxon>Laspinema</taxon>
        <taxon>Laspinema palackyanum</taxon>
    </lineage>
</organism>
<protein>
    <submittedName>
        <fullName evidence="1">Uncharacterized protein</fullName>
    </submittedName>
</protein>
<accession>A0ABT2MV94</accession>
<sequence>MGIAWLERARVTLCLFAIASLHYGSSKPIRISIIARAKLSAIAKFC</sequence>
<evidence type="ECO:0000313" key="1">
    <source>
        <dbReference type="EMBL" id="MCT7967416.1"/>
    </source>
</evidence>
<dbReference type="EMBL" id="JAMXFF010000019">
    <property type="protein sequence ID" value="MCT7967416.1"/>
    <property type="molecule type" value="Genomic_DNA"/>
</dbReference>
<gene>
    <name evidence="1" type="ORF">NG799_13835</name>
</gene>
<keyword evidence="2" id="KW-1185">Reference proteome</keyword>
<evidence type="ECO:0000313" key="2">
    <source>
        <dbReference type="Proteomes" id="UP001525890"/>
    </source>
</evidence>
<dbReference type="Proteomes" id="UP001525890">
    <property type="component" value="Unassembled WGS sequence"/>
</dbReference>
<comment type="caution">
    <text evidence="1">The sequence shown here is derived from an EMBL/GenBank/DDBJ whole genome shotgun (WGS) entry which is preliminary data.</text>
</comment>
<reference evidence="1 2" key="1">
    <citation type="journal article" date="2022" name="Front. Microbiol.">
        <title>High genomic differentiation and limited gene flow indicate recent cryptic speciation within the genus Laspinema (cyanobacteria).</title>
        <authorList>
            <person name="Stanojkovic A."/>
            <person name="Skoupy S."/>
            <person name="Skaloud P."/>
            <person name="Dvorak P."/>
        </authorList>
    </citation>
    <scope>NUCLEOTIDE SEQUENCE [LARGE SCALE GENOMIC DNA]</scope>
    <source>
        <strain evidence="1 2">D2a</strain>
    </source>
</reference>